<proteinExistence type="predicted"/>
<protein>
    <submittedName>
        <fullName evidence="2">DNRLRE domain-containing protein</fullName>
    </submittedName>
</protein>
<feature type="region of interest" description="Disordered" evidence="1">
    <location>
        <begin position="209"/>
        <end position="254"/>
    </location>
</feature>
<dbReference type="PANTHER" id="PTHR39431:SF1">
    <property type="entry name" value="FRPA_C-RELATED PROTEIN"/>
    <property type="match status" value="1"/>
</dbReference>
<sequence>MINPGSAHADTSSPPVVTDPEAVASAQAQSTGKDVAVDADSTTTSTTVANPDGSFTYTASPFPVQVKQGGSWVPVDATLQHNADGTLSPKAAESQVSFSAGGGTALATLTNSQGQRVSLSWPNALPAVQVSGATATYPSVFPGVDLQMTATTDGGYSEELIVKTAAAAANPALNDIRFNTSTSAGLTLGRNAAGGLQVTDASGATAFTSPTATMWSTPDSGAAAKGLSTRSLGASTPDAGTAGTESTGDMPAQDDAGSVTDLAVNVSGQAVDLVPPAGALTSSSNTYPLVIDPSLSPAEPGWTWIASNTPGTSYWEGSNNTHDSYAHVGYDDWCADGTSGCSAFGTTRSLFSLSMAGLAGKHVTAASLSVTEQGPTSSWSGTRQIDLHSGGAFNSSTTWSNQSVSAAVSASANFATIASATTGNANFDVTSLIQSAVAAGYGTQTMALEAHDEGDDTAYRYLHGAVQLGVTYWSTPNLPTSLTTTDGGTTTSCNTTAPGTWISRTDSNTINLNASLTGPDSTYAETADYWYRKVQPALDASWTEAPPQSVVAQSTPQPTSFTMPTLTDGSEYEWQVYAQSDGGAYSSTAAPSAGTQCWFRTDFTTPTITPGTPVLPTGTGGTGSLPVTPTDPGTNPSGVTKILYNVNGTSLNSGGSGELSEDAGTKSVPLKADHWGTNTVWYAVVDAAGNQSAPQHYDYYVADSAFTPGTAGDLDGDHKPDLATVDSSGAVRYYSNPFAASPNGTAGNPDGGAVLIPASSAPNGTSFAGALIAHRGSYTEQTCDDLVVIQSGTLHVDTDNNNCSPTTSWTLGSGQARPTGSNVTGDTTNYNTTDWSSVRQAVLLSSSGGESALLTLENDNGVWTLWMFTANGPTFRKAVLLSTSSSWSHVTLISPGSINGVPALWARDTTTGSLTQYTGVEDWQNTTTPAGTTIAAGGYRVGQYPSITSDGPEDGTNPTLWATTRTGQLTEIPTTVAANGAVTLGAPVPVSSVGWAANVQTLDGVTPRQPTSSIGLYRPSTYSFIFDTSNSSTTVDHTLAYGNVGDIPVTGDWNGDGVDTVGVYRPSTQTFYLDDSNTVSETDHTIRIGTTGDLPVVGDWNGDGVDTVGVYRPSNRHFYLDDSLTSSNVDHIVTFGNAGDQPVVGDWNGDGVDTVGVYRPGNETFYLADSLANPAADHTLAFGNSGDTPLTGDWNGDGTDTVGVWRPSSFYLDNSLTVASIDQTTAFGIGTDVPLSGDWNGQ</sequence>
<evidence type="ECO:0000313" key="3">
    <source>
        <dbReference type="Proteomes" id="UP001592531"/>
    </source>
</evidence>
<dbReference type="PANTHER" id="PTHR39431">
    <property type="entry name" value="FRPA/C-RELATED PROTEIN"/>
    <property type="match status" value="1"/>
</dbReference>
<name>A0ABV6VR70_9ACTN</name>
<feature type="region of interest" description="Disordered" evidence="1">
    <location>
        <begin position="1"/>
        <end position="20"/>
    </location>
</feature>
<dbReference type="InterPro" id="IPR028994">
    <property type="entry name" value="Integrin_alpha_N"/>
</dbReference>
<keyword evidence="3" id="KW-1185">Reference proteome</keyword>
<dbReference type="Proteomes" id="UP001592531">
    <property type="component" value="Unassembled WGS sequence"/>
</dbReference>
<dbReference type="RefSeq" id="WP_380533323.1">
    <property type="nucleotide sequence ID" value="NZ_JBHFAB010000003.1"/>
</dbReference>
<dbReference type="SUPFAM" id="SSF69318">
    <property type="entry name" value="Integrin alpha N-terminal domain"/>
    <property type="match status" value="1"/>
</dbReference>
<evidence type="ECO:0000313" key="2">
    <source>
        <dbReference type="EMBL" id="MFC1416244.1"/>
    </source>
</evidence>
<organism evidence="2 3">
    <name type="scientific">Streptacidiphilus cavernicola</name>
    <dbReference type="NCBI Taxonomy" id="3342716"/>
    <lineage>
        <taxon>Bacteria</taxon>
        <taxon>Bacillati</taxon>
        <taxon>Actinomycetota</taxon>
        <taxon>Actinomycetes</taxon>
        <taxon>Kitasatosporales</taxon>
        <taxon>Streptomycetaceae</taxon>
        <taxon>Streptacidiphilus</taxon>
    </lineage>
</organism>
<feature type="compositionally biased region" description="Low complexity" evidence="1">
    <location>
        <begin position="38"/>
        <end position="49"/>
    </location>
</feature>
<evidence type="ECO:0000256" key="1">
    <source>
        <dbReference type="SAM" id="MobiDB-lite"/>
    </source>
</evidence>
<comment type="caution">
    <text evidence="2">The sequence shown here is derived from an EMBL/GenBank/DDBJ whole genome shotgun (WGS) entry which is preliminary data.</text>
</comment>
<feature type="region of interest" description="Disordered" evidence="1">
    <location>
        <begin position="25"/>
        <end position="55"/>
    </location>
</feature>
<gene>
    <name evidence="2" type="ORF">ACEZDE_06260</name>
</gene>
<reference evidence="2 3" key="1">
    <citation type="submission" date="2024-09" db="EMBL/GenBank/DDBJ databases">
        <authorList>
            <person name="Lee S.D."/>
        </authorList>
    </citation>
    <scope>NUCLEOTIDE SEQUENCE [LARGE SCALE GENOMIC DNA]</scope>
    <source>
        <strain evidence="2 3">N8-3</strain>
    </source>
</reference>
<feature type="compositionally biased region" description="Polar residues" evidence="1">
    <location>
        <begin position="209"/>
        <end position="219"/>
    </location>
</feature>
<dbReference type="EMBL" id="JBHFAB010000003">
    <property type="protein sequence ID" value="MFC1416244.1"/>
    <property type="molecule type" value="Genomic_DNA"/>
</dbReference>
<accession>A0ABV6VR70</accession>
<dbReference type="NCBIfam" id="NF033679">
    <property type="entry name" value="DNRLRE_dom"/>
    <property type="match status" value="1"/>
</dbReference>